<accession>A0ACC3NF63</accession>
<comment type="caution">
    <text evidence="1">The sequence shown here is derived from an EMBL/GenBank/DDBJ whole genome shotgun (WGS) entry which is preliminary data.</text>
</comment>
<protein>
    <submittedName>
        <fullName evidence="1">Uncharacterized protein</fullName>
    </submittedName>
</protein>
<dbReference type="Proteomes" id="UP001281147">
    <property type="component" value="Unassembled WGS sequence"/>
</dbReference>
<keyword evidence="2" id="KW-1185">Reference proteome</keyword>
<proteinExistence type="predicted"/>
<name>A0ACC3NF63_9PEZI</name>
<evidence type="ECO:0000313" key="1">
    <source>
        <dbReference type="EMBL" id="KAK3715430.1"/>
    </source>
</evidence>
<evidence type="ECO:0000313" key="2">
    <source>
        <dbReference type="Proteomes" id="UP001281147"/>
    </source>
</evidence>
<reference evidence="1" key="1">
    <citation type="submission" date="2023-07" db="EMBL/GenBank/DDBJ databases">
        <title>Black Yeasts Isolated from many extreme environments.</title>
        <authorList>
            <person name="Coleine C."/>
            <person name="Stajich J.E."/>
            <person name="Selbmann L."/>
        </authorList>
    </citation>
    <scope>NUCLEOTIDE SEQUENCE</scope>
    <source>
        <strain evidence="1">CCFEE 5714</strain>
    </source>
</reference>
<organism evidence="1 2">
    <name type="scientific">Vermiconidia calcicola</name>
    <dbReference type="NCBI Taxonomy" id="1690605"/>
    <lineage>
        <taxon>Eukaryota</taxon>
        <taxon>Fungi</taxon>
        <taxon>Dikarya</taxon>
        <taxon>Ascomycota</taxon>
        <taxon>Pezizomycotina</taxon>
        <taxon>Dothideomycetes</taxon>
        <taxon>Dothideomycetidae</taxon>
        <taxon>Mycosphaerellales</taxon>
        <taxon>Extremaceae</taxon>
        <taxon>Vermiconidia</taxon>
    </lineage>
</organism>
<dbReference type="EMBL" id="JAUTXU010000049">
    <property type="protein sequence ID" value="KAK3715430.1"/>
    <property type="molecule type" value="Genomic_DNA"/>
</dbReference>
<sequence>MLPPGLNTPREVTLYYDSVYDSLIDSGRAVPFLYPWSGIGAFAALAYLLIDHRHQPTLKRLRLPLFALLFAYQCWVIATNRARHPAGALGVGLLSSWGILWISTIAVVNDCQTDFSRIEQGDPETSENVPKDKRTATNGPVSGAKHDAPEDAKTTKGKDVTKSLYWQPYPTSFRHRIDWVADVFCSFRGVGWNFQTTTVPPPPKPIEMRLSGKGDSGDPRPDQVSRSGIRRFMDGDSLLQHTFTNLVIGYLCLDVVKVLMHHDAYFWGYVDASPSSYLPLFVQHSYILVRSYRLIIGLAGMYTALWEIFQLGPAFFCGVLGPRWIGLRGEPWMNPPDMFGAFAGVLDNGIAGWWSGWWHQIFRVAFEAHSTWLLKTLKIEKRSQKGQLTSLFVAFFLSACLHACGSFTLLGETRPLMGPFRFFLLQPIGIAVQMFAVRLLSKLGLTQKTPKVLKRTVNFVVVHTWLYFTGPLLLDDFAKGGVWLFEPVALSPLRLLGLGAKDDQFFCWWDGIVFWRSGKHWWDTGIAL</sequence>
<gene>
    <name evidence="1" type="ORF">LTR37_007158</name>
</gene>